<keyword evidence="4" id="KW-0274">FAD</keyword>
<evidence type="ECO:0000256" key="2">
    <source>
        <dbReference type="ARBA" id="ARBA00010139"/>
    </source>
</evidence>
<dbReference type="PANTHER" id="PTHR23023">
    <property type="entry name" value="DIMETHYLANILINE MONOOXYGENASE"/>
    <property type="match status" value="1"/>
</dbReference>
<dbReference type="Proteomes" id="UP001501645">
    <property type="component" value="Unassembled WGS sequence"/>
</dbReference>
<dbReference type="PIRSF" id="PIRSF000332">
    <property type="entry name" value="FMO"/>
    <property type="match status" value="1"/>
</dbReference>
<reference evidence="8" key="1">
    <citation type="journal article" date="2019" name="Int. J. Syst. Evol. Microbiol.">
        <title>The Global Catalogue of Microorganisms (GCM) 10K type strain sequencing project: providing services to taxonomists for standard genome sequencing and annotation.</title>
        <authorList>
            <consortium name="The Broad Institute Genomics Platform"/>
            <consortium name="The Broad Institute Genome Sequencing Center for Infectious Disease"/>
            <person name="Wu L."/>
            <person name="Ma J."/>
        </authorList>
    </citation>
    <scope>NUCLEOTIDE SEQUENCE [LARGE SCALE GENOMIC DNA]</scope>
    <source>
        <strain evidence="8">JCM 18537</strain>
    </source>
</reference>
<keyword evidence="6" id="KW-0560">Oxidoreductase</keyword>
<comment type="similarity">
    <text evidence="1">Belongs to the FMO family.</text>
</comment>
<dbReference type="RefSeq" id="WP_345440203.1">
    <property type="nucleotide sequence ID" value="NZ_BAABKO010000005.1"/>
</dbReference>
<dbReference type="PRINTS" id="PR00370">
    <property type="entry name" value="FMOXYGENASE"/>
</dbReference>
<keyword evidence="8" id="KW-1185">Reference proteome</keyword>
<gene>
    <name evidence="7" type="ORF">GCM10023351_27550</name>
</gene>
<dbReference type="Gene3D" id="3.50.50.60">
    <property type="entry name" value="FAD/NAD(P)-binding domain"/>
    <property type="match status" value="1"/>
</dbReference>
<evidence type="ECO:0000313" key="8">
    <source>
        <dbReference type="Proteomes" id="UP001501645"/>
    </source>
</evidence>
<dbReference type="EMBL" id="BAABKO010000005">
    <property type="protein sequence ID" value="GAA4780991.1"/>
    <property type="molecule type" value="Genomic_DNA"/>
</dbReference>
<name>A0ABP9AH01_9MICO</name>
<dbReference type="InterPro" id="IPR036188">
    <property type="entry name" value="FAD/NAD-bd_sf"/>
</dbReference>
<organism evidence="7 8">
    <name type="scientific">Microbacterium gilvum</name>
    <dbReference type="NCBI Taxonomy" id="1336204"/>
    <lineage>
        <taxon>Bacteria</taxon>
        <taxon>Bacillati</taxon>
        <taxon>Actinomycetota</taxon>
        <taxon>Actinomycetes</taxon>
        <taxon>Micrococcales</taxon>
        <taxon>Microbacteriaceae</taxon>
        <taxon>Microbacterium</taxon>
    </lineage>
</organism>
<evidence type="ECO:0000256" key="4">
    <source>
        <dbReference type="ARBA" id="ARBA00022827"/>
    </source>
</evidence>
<evidence type="ECO:0000313" key="7">
    <source>
        <dbReference type="EMBL" id="GAA4780991.1"/>
    </source>
</evidence>
<evidence type="ECO:0000256" key="1">
    <source>
        <dbReference type="ARBA" id="ARBA00009183"/>
    </source>
</evidence>
<keyword evidence="3" id="KW-0285">Flavoprotein</keyword>
<sequence>MTRYCVIGAGAAGISALAALRAAGHDVDCYEKTDRVGGHWHTDYDALHLITSRDMTQFEGFPMPEHYPHFPRRDQVREYLESYARHHGLYDVIRFGVEVRSVVPVAADGPVGSDGWTVTLDTGESLRYDGVLVANGHLWDQRIPDIASSFTGRQVHSGSYRSTSDIEGDRVLVVGAGNSGCDLAVDAAQHRLDVDIVIRRGTYFQPKSYFGVPRQEVPWMAQFAPDEQDLIARLLARVSIGEWDAYPGMPRPEHRTLADGATVVNSLLLYWVQHGRVAIRPGIDAIDGRLVRFEDGTEKEYDTILWATGFHSSFPFLDDALVQRRRGAPLRYGAGVVPQGLEKLYYIGMAAPRGPQIPVYGVQTKLALRMMELHERSGGFAPVAGYLAGLQEAEDRIDIVRAVWNEQLDDTHRLLDAFAAARTGEPVGAVTAG</sequence>
<comment type="similarity">
    <text evidence="2">Belongs to the FAD-binding monooxygenase family.</text>
</comment>
<dbReference type="InterPro" id="IPR000960">
    <property type="entry name" value="Flavin_mOase"/>
</dbReference>
<evidence type="ECO:0000256" key="5">
    <source>
        <dbReference type="ARBA" id="ARBA00022857"/>
    </source>
</evidence>
<dbReference type="InterPro" id="IPR050346">
    <property type="entry name" value="FMO-like"/>
</dbReference>
<dbReference type="InterPro" id="IPR020946">
    <property type="entry name" value="Flavin_mOase-like"/>
</dbReference>
<protein>
    <submittedName>
        <fullName evidence="7">NAD(P)-binding domain-containing protein</fullName>
    </submittedName>
</protein>
<evidence type="ECO:0000256" key="6">
    <source>
        <dbReference type="ARBA" id="ARBA00023002"/>
    </source>
</evidence>
<evidence type="ECO:0000256" key="3">
    <source>
        <dbReference type="ARBA" id="ARBA00022630"/>
    </source>
</evidence>
<proteinExistence type="inferred from homology"/>
<accession>A0ABP9AH01</accession>
<comment type="caution">
    <text evidence="7">The sequence shown here is derived from an EMBL/GenBank/DDBJ whole genome shotgun (WGS) entry which is preliminary data.</text>
</comment>
<keyword evidence="5" id="KW-0521">NADP</keyword>
<dbReference type="Pfam" id="PF00743">
    <property type="entry name" value="FMO-like"/>
    <property type="match status" value="1"/>
</dbReference>
<dbReference type="SUPFAM" id="SSF51905">
    <property type="entry name" value="FAD/NAD(P)-binding domain"/>
    <property type="match status" value="2"/>
</dbReference>